<dbReference type="OrthoDB" id="2985014at2759"/>
<feature type="transmembrane region" description="Helical" evidence="7">
    <location>
        <begin position="326"/>
        <end position="351"/>
    </location>
</feature>
<dbReference type="PANTHER" id="PTHR11662:SF79">
    <property type="entry name" value="NA[+]-DEPENDENT INORGANIC PHOSPHATE COTRANSPORTER, ISOFORM A"/>
    <property type="match status" value="1"/>
</dbReference>
<keyword evidence="2" id="KW-0813">Transport</keyword>
<dbReference type="InterPro" id="IPR050382">
    <property type="entry name" value="MFS_Na/Anion_cotransporter"/>
</dbReference>
<dbReference type="PANTHER" id="PTHR11662">
    <property type="entry name" value="SOLUTE CARRIER FAMILY 17"/>
    <property type="match status" value="1"/>
</dbReference>
<dbReference type="CDD" id="cd17318">
    <property type="entry name" value="MFS_SLC17"/>
    <property type="match status" value="1"/>
</dbReference>
<feature type="transmembrane region" description="Helical" evidence="7">
    <location>
        <begin position="199"/>
        <end position="216"/>
    </location>
</feature>
<dbReference type="InterPro" id="IPR011701">
    <property type="entry name" value="MFS"/>
</dbReference>
<evidence type="ECO:0000259" key="8">
    <source>
        <dbReference type="PROSITE" id="PS50850"/>
    </source>
</evidence>
<evidence type="ECO:0000313" key="10">
    <source>
        <dbReference type="Proteomes" id="UP000606786"/>
    </source>
</evidence>
<dbReference type="PROSITE" id="PS50850">
    <property type="entry name" value="MFS"/>
    <property type="match status" value="1"/>
</dbReference>
<keyword evidence="4" id="KW-0769">Symport</keyword>
<gene>
    <name evidence="9" type="ORF">CCAP1982_LOCUS20441</name>
</gene>
<feature type="transmembrane region" description="Helical" evidence="7">
    <location>
        <begin position="171"/>
        <end position="193"/>
    </location>
</feature>
<comment type="caution">
    <text evidence="9">The sequence shown here is derived from an EMBL/GenBank/DDBJ whole genome shotgun (WGS) entry which is preliminary data.</text>
</comment>
<dbReference type="Proteomes" id="UP000606786">
    <property type="component" value="Unassembled WGS sequence"/>
</dbReference>
<proteinExistence type="predicted"/>
<keyword evidence="3 7" id="KW-0812">Transmembrane</keyword>
<keyword evidence="10" id="KW-1185">Reference proteome</keyword>
<dbReference type="GO" id="GO:0015293">
    <property type="term" value="F:symporter activity"/>
    <property type="evidence" value="ECO:0007669"/>
    <property type="project" value="UniProtKB-KW"/>
</dbReference>
<dbReference type="FunFam" id="1.20.1250.20:FF:000003">
    <property type="entry name" value="Solute carrier family 17 member 3"/>
    <property type="match status" value="1"/>
</dbReference>
<feature type="transmembrane region" description="Helical" evidence="7">
    <location>
        <begin position="261"/>
        <end position="282"/>
    </location>
</feature>
<keyword evidence="5 7" id="KW-1133">Transmembrane helix</keyword>
<dbReference type="Pfam" id="PF07690">
    <property type="entry name" value="MFS_1"/>
    <property type="match status" value="1"/>
</dbReference>
<organism evidence="9 10">
    <name type="scientific">Ceratitis capitata</name>
    <name type="common">Mediterranean fruit fly</name>
    <name type="synonym">Tephritis capitata</name>
    <dbReference type="NCBI Taxonomy" id="7213"/>
    <lineage>
        <taxon>Eukaryota</taxon>
        <taxon>Metazoa</taxon>
        <taxon>Ecdysozoa</taxon>
        <taxon>Arthropoda</taxon>
        <taxon>Hexapoda</taxon>
        <taxon>Insecta</taxon>
        <taxon>Pterygota</taxon>
        <taxon>Neoptera</taxon>
        <taxon>Endopterygota</taxon>
        <taxon>Diptera</taxon>
        <taxon>Brachycera</taxon>
        <taxon>Muscomorpha</taxon>
        <taxon>Tephritoidea</taxon>
        <taxon>Tephritidae</taxon>
        <taxon>Ceratitis</taxon>
        <taxon>Ceratitis</taxon>
    </lineage>
</organism>
<dbReference type="Gene3D" id="1.20.1250.20">
    <property type="entry name" value="MFS general substrate transporter like domains"/>
    <property type="match status" value="2"/>
</dbReference>
<feature type="transmembrane region" description="Helical" evidence="7">
    <location>
        <begin position="401"/>
        <end position="422"/>
    </location>
</feature>
<protein>
    <submittedName>
        <fullName evidence="9">(Mediterranean fruit fly) hypothetical protein</fullName>
    </submittedName>
</protein>
<accession>A0A811VAR3</accession>
<evidence type="ECO:0000256" key="1">
    <source>
        <dbReference type="ARBA" id="ARBA00004141"/>
    </source>
</evidence>
<comment type="subcellular location">
    <subcellularLocation>
        <location evidence="1">Membrane</location>
        <topology evidence="1">Multi-pass membrane protein</topology>
    </subcellularLocation>
</comment>
<dbReference type="GO" id="GO:0006820">
    <property type="term" value="P:monoatomic anion transport"/>
    <property type="evidence" value="ECO:0007669"/>
    <property type="project" value="TreeGrafter"/>
</dbReference>
<name>A0A811VAR3_CERCA</name>
<dbReference type="SUPFAM" id="SSF103473">
    <property type="entry name" value="MFS general substrate transporter"/>
    <property type="match status" value="1"/>
</dbReference>
<dbReference type="InterPro" id="IPR036259">
    <property type="entry name" value="MFS_trans_sf"/>
</dbReference>
<feature type="transmembrane region" description="Helical" evidence="7">
    <location>
        <begin position="491"/>
        <end position="513"/>
    </location>
</feature>
<feature type="transmembrane region" description="Helical" evidence="7">
    <location>
        <begin position="371"/>
        <end position="389"/>
    </location>
</feature>
<reference evidence="9" key="1">
    <citation type="submission" date="2020-11" db="EMBL/GenBank/DDBJ databases">
        <authorList>
            <person name="Whitehead M."/>
        </authorList>
    </citation>
    <scope>NUCLEOTIDE SEQUENCE</scope>
    <source>
        <strain evidence="9">EGII</strain>
    </source>
</reference>
<dbReference type="KEGG" id="ccat:101462785"/>
<evidence type="ECO:0000256" key="7">
    <source>
        <dbReference type="SAM" id="Phobius"/>
    </source>
</evidence>
<dbReference type="InterPro" id="IPR020846">
    <property type="entry name" value="MFS_dom"/>
</dbReference>
<dbReference type="GO" id="GO:0016020">
    <property type="term" value="C:membrane"/>
    <property type="evidence" value="ECO:0007669"/>
    <property type="project" value="UniProtKB-SubCell"/>
</dbReference>
<feature type="transmembrane region" description="Helical" evidence="7">
    <location>
        <begin position="236"/>
        <end position="255"/>
    </location>
</feature>
<evidence type="ECO:0000313" key="9">
    <source>
        <dbReference type="EMBL" id="CAD7012347.1"/>
    </source>
</evidence>
<keyword evidence="6 7" id="KW-0472">Membrane</keyword>
<sequence length="563" mass="63344">MVEVQARTVLWYLVFIGFAVNYMIRINLNITIVEMIATKPTLTAVVTTQAPALTNFTQNHLLNDSHMHLASANNNSINANLSSNNLAVSVNARNHSSNVDVGGVKVLQEVAKEQRYTWERQLLNALGIPYEADGFAWNEYQQGLVLGSFYWAHWLTQIPGGILAKKYGTKLVFGLSNAVGCWICFVIPLASYWNYQVLIWLRILQGLVTGLSWPAMHHMTAKWIPPNERSKFVTAYLGSSVGVAAFYPIFGYVMHWTSWEWVYLMCGIIGTAWWFCWLYFVYNTPAEHPRIDISEQRYIEKSLGASVHHDDLGPTPWRRILTSRAVWMNVIAQWGGIWGLFTMMTQAPTYFRVIHHWNIRATGILSGLPHLMRMLFALAFSMFADYLLRTDKIKRTNLRKLATGICCIVNGSMVICLAIFGYNALAAIVFLTLALMFHGAVSSGPLASIVDMSPNYAGIVLGISGMIGVLPGFISSYIVGIMTLNNQTVEAWRNVFLLCAGMLIGSGVLYVLFADSTLQDWNSPKRAQLVIDPKELEFLHAKVTKENEKPRIDEEEKESDYKS</sequence>
<evidence type="ECO:0000256" key="5">
    <source>
        <dbReference type="ARBA" id="ARBA00022989"/>
    </source>
</evidence>
<evidence type="ECO:0000256" key="4">
    <source>
        <dbReference type="ARBA" id="ARBA00022847"/>
    </source>
</evidence>
<evidence type="ECO:0000256" key="6">
    <source>
        <dbReference type="ARBA" id="ARBA00023136"/>
    </source>
</evidence>
<dbReference type="AlphaFoldDB" id="A0A811VAR3"/>
<dbReference type="EMBL" id="CAJHJT010000056">
    <property type="protein sequence ID" value="CAD7012347.1"/>
    <property type="molecule type" value="Genomic_DNA"/>
</dbReference>
<feature type="transmembrane region" description="Helical" evidence="7">
    <location>
        <begin position="456"/>
        <end position="479"/>
    </location>
</feature>
<evidence type="ECO:0000256" key="2">
    <source>
        <dbReference type="ARBA" id="ARBA00022448"/>
    </source>
</evidence>
<evidence type="ECO:0000256" key="3">
    <source>
        <dbReference type="ARBA" id="ARBA00022692"/>
    </source>
</evidence>
<feature type="domain" description="Major facilitator superfamily (MFS) profile" evidence="8">
    <location>
        <begin position="86"/>
        <end position="518"/>
    </location>
</feature>
<feature type="transmembrane region" description="Helical" evidence="7">
    <location>
        <begin position="6"/>
        <end position="24"/>
    </location>
</feature>